<dbReference type="AlphaFoldDB" id="A0AAE0EFF1"/>
<keyword evidence="2" id="KW-1185">Reference proteome</keyword>
<accession>A0AAE0EFF1</accession>
<gene>
    <name evidence="1" type="ORF">Dsin_005981</name>
</gene>
<name>A0AAE0EFF1_9ROSI</name>
<evidence type="ECO:0000313" key="2">
    <source>
        <dbReference type="Proteomes" id="UP001281410"/>
    </source>
</evidence>
<proteinExistence type="predicted"/>
<protein>
    <submittedName>
        <fullName evidence="1">Uncharacterized protein</fullName>
    </submittedName>
</protein>
<organism evidence="1 2">
    <name type="scientific">Dipteronia sinensis</name>
    <dbReference type="NCBI Taxonomy" id="43782"/>
    <lineage>
        <taxon>Eukaryota</taxon>
        <taxon>Viridiplantae</taxon>
        <taxon>Streptophyta</taxon>
        <taxon>Embryophyta</taxon>
        <taxon>Tracheophyta</taxon>
        <taxon>Spermatophyta</taxon>
        <taxon>Magnoliopsida</taxon>
        <taxon>eudicotyledons</taxon>
        <taxon>Gunneridae</taxon>
        <taxon>Pentapetalae</taxon>
        <taxon>rosids</taxon>
        <taxon>malvids</taxon>
        <taxon>Sapindales</taxon>
        <taxon>Sapindaceae</taxon>
        <taxon>Hippocastanoideae</taxon>
        <taxon>Acereae</taxon>
        <taxon>Dipteronia</taxon>
    </lineage>
</organism>
<evidence type="ECO:0000313" key="1">
    <source>
        <dbReference type="EMBL" id="KAK3226119.1"/>
    </source>
</evidence>
<reference evidence="1" key="1">
    <citation type="journal article" date="2023" name="Plant J.">
        <title>Genome sequences and population genomics provide insights into the demographic history, inbreeding, and mutation load of two 'living fossil' tree species of Dipteronia.</title>
        <authorList>
            <person name="Feng Y."/>
            <person name="Comes H.P."/>
            <person name="Chen J."/>
            <person name="Zhu S."/>
            <person name="Lu R."/>
            <person name="Zhang X."/>
            <person name="Li P."/>
            <person name="Qiu J."/>
            <person name="Olsen K.M."/>
            <person name="Qiu Y."/>
        </authorList>
    </citation>
    <scope>NUCLEOTIDE SEQUENCE</scope>
    <source>
        <strain evidence="1">NBL</strain>
    </source>
</reference>
<dbReference type="EMBL" id="JANJYJ010000002">
    <property type="protein sequence ID" value="KAK3226119.1"/>
    <property type="molecule type" value="Genomic_DNA"/>
</dbReference>
<sequence>MKKLSKNDIKHLEELSENDIKQELSENDIKQELSDNDSKYLETIHYLKQCLTFLPLRSLPVDLVSRKEIAIGFVDGNHFIEVFFFPNHHVPPIAADWYRCHQPIAKGSKTTYTSRIQYFQETAPNNDGDGEKTIDIATD</sequence>
<dbReference type="Proteomes" id="UP001281410">
    <property type="component" value="Unassembled WGS sequence"/>
</dbReference>
<comment type="caution">
    <text evidence="1">The sequence shown here is derived from an EMBL/GenBank/DDBJ whole genome shotgun (WGS) entry which is preliminary data.</text>
</comment>